<protein>
    <submittedName>
        <fullName evidence="2">Uncharacterized protein</fullName>
    </submittedName>
</protein>
<keyword evidence="3" id="KW-1185">Reference proteome</keyword>
<organism evidence="2 3">
    <name type="scientific">Aquirhabdus parva</name>
    <dbReference type="NCBI Taxonomy" id="2283318"/>
    <lineage>
        <taxon>Bacteria</taxon>
        <taxon>Pseudomonadati</taxon>
        <taxon>Pseudomonadota</taxon>
        <taxon>Gammaproteobacteria</taxon>
        <taxon>Moraxellales</taxon>
        <taxon>Moraxellaceae</taxon>
        <taxon>Aquirhabdus</taxon>
    </lineage>
</organism>
<keyword evidence="1" id="KW-0812">Transmembrane</keyword>
<reference evidence="2 3" key="1">
    <citation type="submission" date="2018-07" db="EMBL/GenBank/DDBJ databases">
        <title>Genome sequencing of Moraxellaceae gen. HYN0046.</title>
        <authorList>
            <person name="Kim M."/>
            <person name="Yi H."/>
        </authorList>
    </citation>
    <scope>NUCLEOTIDE SEQUENCE [LARGE SCALE GENOMIC DNA]</scope>
    <source>
        <strain evidence="2 3">HYN0046</strain>
    </source>
</reference>
<feature type="transmembrane region" description="Helical" evidence="1">
    <location>
        <begin position="33"/>
        <end position="54"/>
    </location>
</feature>
<name>A0A345P2H7_9GAMM</name>
<dbReference type="EMBL" id="CP031222">
    <property type="protein sequence ID" value="AXI01486.1"/>
    <property type="molecule type" value="Genomic_DNA"/>
</dbReference>
<proteinExistence type="predicted"/>
<dbReference type="KEGG" id="mbah:HYN46_00365"/>
<evidence type="ECO:0000256" key="1">
    <source>
        <dbReference type="SAM" id="Phobius"/>
    </source>
</evidence>
<sequence length="184" mass="22029">MNWLTIRLNRIKLDRKMLQYISWQTNSVLSRMTLWHIILTTSLIWILGIWLWVIPQYHLEQMDIEHEINRLEHFKVHYDLVKPKTFLPSSQLNNLPPLSYEALLALAAQRNLHLVEYQQTNHDQGAIRHRCVFRGEWLATREFLDDLQPTIPHDFRPVRIYEIAIQRNSQTNMIDVTFVMETGT</sequence>
<dbReference type="Proteomes" id="UP000253940">
    <property type="component" value="Chromosome"/>
</dbReference>
<dbReference type="AlphaFoldDB" id="A0A345P2H7"/>
<evidence type="ECO:0000313" key="2">
    <source>
        <dbReference type="EMBL" id="AXI01486.1"/>
    </source>
</evidence>
<accession>A0A345P2H7</accession>
<keyword evidence="1" id="KW-1133">Transmembrane helix</keyword>
<evidence type="ECO:0000313" key="3">
    <source>
        <dbReference type="Proteomes" id="UP000253940"/>
    </source>
</evidence>
<gene>
    <name evidence="2" type="ORF">HYN46_00365</name>
</gene>
<keyword evidence="1" id="KW-0472">Membrane</keyword>